<gene>
    <name evidence="2" type="ORF">WJX73_003457</name>
</gene>
<keyword evidence="3" id="KW-1185">Reference proteome</keyword>
<reference evidence="2 3" key="1">
    <citation type="journal article" date="2024" name="Nat. Commun.">
        <title>Phylogenomics reveals the evolutionary origins of lichenization in chlorophyte algae.</title>
        <authorList>
            <person name="Puginier C."/>
            <person name="Libourel C."/>
            <person name="Otte J."/>
            <person name="Skaloud P."/>
            <person name="Haon M."/>
            <person name="Grisel S."/>
            <person name="Petersen M."/>
            <person name="Berrin J.G."/>
            <person name="Delaux P.M."/>
            <person name="Dal Grande F."/>
            <person name="Keller J."/>
        </authorList>
    </citation>
    <scope>NUCLEOTIDE SEQUENCE [LARGE SCALE GENOMIC DNA]</scope>
    <source>
        <strain evidence="2 3">SAG 2036</strain>
    </source>
</reference>
<protein>
    <submittedName>
        <fullName evidence="2">Uncharacterized protein</fullName>
    </submittedName>
</protein>
<accession>A0AAW1PA88</accession>
<sequence length="140" mass="14168">MTHAVVKFAAGAALSVLMVTLIAGVDWMPFSGTRQSLQDLYHHHMLEQQDVVDFKDQAADAVQRAKSWRPNVRSLAGPDILGPFGDAAGPDAAGPEEATIPSESVASSALAPSPAGSVTLPTGALCATGTGGGGVYVPGG</sequence>
<feature type="region of interest" description="Disordered" evidence="1">
    <location>
        <begin position="84"/>
        <end position="110"/>
    </location>
</feature>
<dbReference type="Proteomes" id="UP001465755">
    <property type="component" value="Unassembled WGS sequence"/>
</dbReference>
<dbReference type="AlphaFoldDB" id="A0AAW1PA88"/>
<evidence type="ECO:0000313" key="2">
    <source>
        <dbReference type="EMBL" id="KAK9805336.1"/>
    </source>
</evidence>
<feature type="compositionally biased region" description="Low complexity" evidence="1">
    <location>
        <begin position="85"/>
        <end position="110"/>
    </location>
</feature>
<evidence type="ECO:0000256" key="1">
    <source>
        <dbReference type="SAM" id="MobiDB-lite"/>
    </source>
</evidence>
<name>A0AAW1PA88_9CHLO</name>
<dbReference type="EMBL" id="JALJOQ010000044">
    <property type="protein sequence ID" value="KAK9805336.1"/>
    <property type="molecule type" value="Genomic_DNA"/>
</dbReference>
<evidence type="ECO:0000313" key="3">
    <source>
        <dbReference type="Proteomes" id="UP001465755"/>
    </source>
</evidence>
<comment type="caution">
    <text evidence="2">The sequence shown here is derived from an EMBL/GenBank/DDBJ whole genome shotgun (WGS) entry which is preliminary data.</text>
</comment>
<proteinExistence type="predicted"/>
<organism evidence="2 3">
    <name type="scientific">Symbiochloris irregularis</name>
    <dbReference type="NCBI Taxonomy" id="706552"/>
    <lineage>
        <taxon>Eukaryota</taxon>
        <taxon>Viridiplantae</taxon>
        <taxon>Chlorophyta</taxon>
        <taxon>core chlorophytes</taxon>
        <taxon>Trebouxiophyceae</taxon>
        <taxon>Trebouxiales</taxon>
        <taxon>Trebouxiaceae</taxon>
        <taxon>Symbiochloris</taxon>
    </lineage>
</organism>